<dbReference type="EMBL" id="JAEQNE010000001">
    <property type="protein sequence ID" value="MBL0389602.1"/>
    <property type="molecule type" value="Genomic_DNA"/>
</dbReference>
<dbReference type="Pfam" id="PF13663">
    <property type="entry name" value="DUF4148"/>
    <property type="match status" value="1"/>
</dbReference>
<reference evidence="3 4" key="1">
    <citation type="journal article" date="2017" name="Int. J. Syst. Evol. Microbiol.">
        <title>Ramlibacter monticola sp. nov., isolated from forest soil.</title>
        <authorList>
            <person name="Chaudhary D.K."/>
            <person name="Kim J."/>
        </authorList>
    </citation>
    <scope>NUCLEOTIDE SEQUENCE [LARGE SCALE GENOMIC DNA]</scope>
    <source>
        <strain evidence="3 4">KACC 19175</strain>
    </source>
</reference>
<proteinExistence type="predicted"/>
<keyword evidence="2" id="KW-0732">Signal</keyword>
<dbReference type="RefSeq" id="WP_201672212.1">
    <property type="nucleotide sequence ID" value="NZ_JAEQNE010000001.1"/>
</dbReference>
<dbReference type="InterPro" id="IPR025421">
    <property type="entry name" value="DUF4148"/>
</dbReference>
<evidence type="ECO:0000313" key="4">
    <source>
        <dbReference type="Proteomes" id="UP000599109"/>
    </source>
</evidence>
<protein>
    <submittedName>
        <fullName evidence="3">DUF4148 domain-containing protein</fullName>
    </submittedName>
</protein>
<feature type="chain" id="PRO_5038131491" evidence="2">
    <location>
        <begin position="22"/>
        <end position="118"/>
    </location>
</feature>
<organism evidence="3 4">
    <name type="scientific">Ramlibacter monticola</name>
    <dbReference type="NCBI Taxonomy" id="1926872"/>
    <lineage>
        <taxon>Bacteria</taxon>
        <taxon>Pseudomonadati</taxon>
        <taxon>Pseudomonadota</taxon>
        <taxon>Betaproteobacteria</taxon>
        <taxon>Burkholderiales</taxon>
        <taxon>Comamonadaceae</taxon>
        <taxon>Ramlibacter</taxon>
    </lineage>
</organism>
<evidence type="ECO:0000313" key="3">
    <source>
        <dbReference type="EMBL" id="MBL0389602.1"/>
    </source>
</evidence>
<dbReference type="Proteomes" id="UP000599109">
    <property type="component" value="Unassembled WGS sequence"/>
</dbReference>
<evidence type="ECO:0000256" key="2">
    <source>
        <dbReference type="SAM" id="SignalP"/>
    </source>
</evidence>
<keyword evidence="4" id="KW-1185">Reference proteome</keyword>
<feature type="region of interest" description="Disordered" evidence="1">
    <location>
        <begin position="91"/>
        <end position="118"/>
    </location>
</feature>
<dbReference type="AlphaFoldDB" id="A0A936YX40"/>
<comment type="caution">
    <text evidence="3">The sequence shown here is derived from an EMBL/GenBank/DDBJ whole genome shotgun (WGS) entry which is preliminary data.</text>
</comment>
<accession>A0A936YX40</accession>
<gene>
    <name evidence="3" type="ORF">JJ685_00450</name>
</gene>
<sequence>MNRIAFFGTLILATAAVSAFADDITIDPHPFVSSRTQAEVQAELAQYKQAGVNPWSASYNPLKTFRSAKTHAQVEQEYLAARDEVRAMTAEDSGSSYLAQHRVRDTGSQLAGQAARPQ</sequence>
<feature type="signal peptide" evidence="2">
    <location>
        <begin position="1"/>
        <end position="21"/>
    </location>
</feature>
<evidence type="ECO:0000256" key="1">
    <source>
        <dbReference type="SAM" id="MobiDB-lite"/>
    </source>
</evidence>
<name>A0A936YX40_9BURK</name>